<evidence type="ECO:0000256" key="2">
    <source>
        <dbReference type="ARBA" id="ARBA00022723"/>
    </source>
</evidence>
<gene>
    <name evidence="13" type="ORF">Fot_46074</name>
</gene>
<dbReference type="PRINTS" id="PR00318">
    <property type="entry name" value="GPROTEINA"/>
</dbReference>
<keyword evidence="3" id="KW-0547">Nucleotide-binding</keyword>
<keyword evidence="9" id="KW-0539">Nucleus</keyword>
<feature type="region of interest" description="Disordered" evidence="12">
    <location>
        <begin position="118"/>
        <end position="151"/>
    </location>
</feature>
<organism evidence="13 14">
    <name type="scientific">Forsythia ovata</name>
    <dbReference type="NCBI Taxonomy" id="205694"/>
    <lineage>
        <taxon>Eukaryota</taxon>
        <taxon>Viridiplantae</taxon>
        <taxon>Streptophyta</taxon>
        <taxon>Embryophyta</taxon>
        <taxon>Tracheophyta</taxon>
        <taxon>Spermatophyta</taxon>
        <taxon>Magnoliopsida</taxon>
        <taxon>eudicotyledons</taxon>
        <taxon>Gunneridae</taxon>
        <taxon>Pentapetalae</taxon>
        <taxon>asterids</taxon>
        <taxon>lamiids</taxon>
        <taxon>Lamiales</taxon>
        <taxon>Oleaceae</taxon>
        <taxon>Forsythieae</taxon>
        <taxon>Forsythia</taxon>
    </lineage>
</organism>
<evidence type="ECO:0000256" key="5">
    <source>
        <dbReference type="ARBA" id="ARBA00022833"/>
    </source>
</evidence>
<evidence type="ECO:0000256" key="4">
    <source>
        <dbReference type="ARBA" id="ARBA00022771"/>
    </source>
</evidence>
<keyword evidence="11" id="KW-0460">Magnesium</keyword>
<evidence type="ECO:0000256" key="7">
    <source>
        <dbReference type="ARBA" id="ARBA00023134"/>
    </source>
</evidence>
<dbReference type="Pfam" id="PF00503">
    <property type="entry name" value="G-alpha"/>
    <property type="match status" value="1"/>
</dbReference>
<evidence type="ECO:0000256" key="6">
    <source>
        <dbReference type="ARBA" id="ARBA00022837"/>
    </source>
</evidence>
<dbReference type="CDD" id="cd00066">
    <property type="entry name" value="G-alpha"/>
    <property type="match status" value="1"/>
</dbReference>
<evidence type="ECO:0000256" key="8">
    <source>
        <dbReference type="ARBA" id="ARBA00023224"/>
    </source>
</evidence>
<dbReference type="InterPro" id="IPR011025">
    <property type="entry name" value="GproteinA_insert"/>
</dbReference>
<dbReference type="Gene3D" id="1.10.400.10">
    <property type="entry name" value="GI Alpha 1, domain 2-like"/>
    <property type="match status" value="1"/>
</dbReference>
<sequence>MTSVLRSFFPGSSSTSRSNDNDEDYSLEYSFAIEYSGPPVSHDIPQVVPIDVRRIPTAAVAAKVLSNLSLPVIQPIVKSKHSEKKLSKGLKGSEVTESSVSVVQLGKFGSSDEILSRKLENGDEHSRSSGTLGFSEGRDDSNQLSGSSDVEDIDDECKAGVDYGNCSNSAIPESKKSTVRSPEITVELEDCEDEAPGPRIRTPVVTFQEFTQSDVTSQESDLDQRFPERQVVSDQVKGVCHRCHRKSRFADKEVCIVCGAKYCSHCVIRAMGSMPEGRKCIDCIGYRIDESRRGSLGKTSRLLKRILVDEAIKHIMKSELSCEVNQLPPHLVFVNDKPLTIEELVSLQSCPNPPKKLRPGRFWYDKVSGFWGKEGKKPSQIITSQLTVGYPIRQHASNGNTNVLINGRKITKEELMMLKVASIHCEGNPHFWVTADGSYQHEGMNYVMGKLWDKTIVKIVCKALSLPYIDNPGDEEAANNTEEVNLKNLDRKGIDKLLLVGGDQSGTSTIFKQAKILYDVPFSEDERENIKFVIQRNLYSYIGIILEGREQFEEDYFVEMRRQLHIDQPGPSGNSEEVEEQNIYSISPRLKAFSDWLLQVMVSGNLEAVFPAATREYAPLVEELWKSNAFQATYNRRNELHKLPRVANYFLDRAVEISRINYEPSDMDILYAEGITSSNGVASMEFSFPYSSQDGYMEPNDQSDPLLRYQLIRVHENSLGGNCKWLEMFEDVDLVLFCVSSTDYDEFYEDASGICINKMLASKKLFERIVSHPSLGQKNFVLLFTKFDLLEEKLEQIPLTQCDWFQDFNPVISAHPHNAYSKNSPALAQRAFHYMAVKFKRLFNSLTGRKLFVSPVTGLEADSVDTALKYGREVLKWDEDKLTFSMNEDSSESIEASTT</sequence>
<dbReference type="AlphaFoldDB" id="A0ABD1QLF3"/>
<keyword evidence="14" id="KW-1185">Reference proteome</keyword>
<evidence type="ECO:0000256" key="9">
    <source>
        <dbReference type="ARBA" id="ARBA00023242"/>
    </source>
</evidence>
<accession>A0ABD1QLF3</accession>
<dbReference type="GO" id="GO:0005634">
    <property type="term" value="C:nucleus"/>
    <property type="evidence" value="ECO:0007669"/>
    <property type="project" value="UniProtKB-SubCell"/>
</dbReference>
<evidence type="ECO:0000256" key="12">
    <source>
        <dbReference type="SAM" id="MobiDB-lite"/>
    </source>
</evidence>
<dbReference type="InterPro" id="IPR053057">
    <property type="entry name" value="XLG_GTP-binding"/>
</dbReference>
<keyword evidence="4" id="KW-0863">Zinc-finger</keyword>
<dbReference type="PANTHER" id="PTHR36486:SF4">
    <property type="entry name" value="PH DOMAIN-CONTAINING PROTEIN"/>
    <property type="match status" value="1"/>
</dbReference>
<evidence type="ECO:0000256" key="1">
    <source>
        <dbReference type="ARBA" id="ARBA00004123"/>
    </source>
</evidence>
<dbReference type="GO" id="GO:0005525">
    <property type="term" value="F:GTP binding"/>
    <property type="evidence" value="ECO:0007669"/>
    <property type="project" value="UniProtKB-KW"/>
</dbReference>
<dbReference type="GO" id="GO:0007165">
    <property type="term" value="P:signal transduction"/>
    <property type="evidence" value="ECO:0007669"/>
    <property type="project" value="UniProtKB-KW"/>
</dbReference>
<dbReference type="PANTHER" id="PTHR36486">
    <property type="entry name" value="OS01G0977800 PROTEIN"/>
    <property type="match status" value="1"/>
</dbReference>
<feature type="binding site" evidence="11">
    <location>
        <position position="508"/>
    </location>
    <ligand>
        <name>Mg(2+)</name>
        <dbReference type="ChEBI" id="CHEBI:18420"/>
    </ligand>
</feature>
<feature type="compositionally biased region" description="Basic and acidic residues" evidence="12">
    <location>
        <begin position="118"/>
        <end position="127"/>
    </location>
</feature>
<protein>
    <submittedName>
        <fullName evidence="13">Extra-large guanine nucleotide-binding protein 1</fullName>
    </submittedName>
</protein>
<comment type="subcellular location">
    <subcellularLocation>
        <location evidence="1">Nucleus</location>
    </subcellularLocation>
</comment>
<dbReference type="PROSITE" id="PS51882">
    <property type="entry name" value="G_ALPHA"/>
    <property type="match status" value="1"/>
</dbReference>
<evidence type="ECO:0000313" key="14">
    <source>
        <dbReference type="Proteomes" id="UP001604277"/>
    </source>
</evidence>
<comment type="similarity">
    <text evidence="10">Belongs to the G-alpha family. XLG subfamily.</text>
</comment>
<name>A0ABD1QLF3_9LAMI</name>
<dbReference type="SUPFAM" id="SSF57903">
    <property type="entry name" value="FYVE/PHD zinc finger"/>
    <property type="match status" value="1"/>
</dbReference>
<keyword evidence="5" id="KW-0862">Zinc</keyword>
<comment type="caution">
    <text evidence="13">The sequence shown here is derived from an EMBL/GenBank/DDBJ whole genome shotgun (WGS) entry which is preliminary data.</text>
</comment>
<dbReference type="SUPFAM" id="SSF52540">
    <property type="entry name" value="P-loop containing nucleoside triphosphate hydrolases"/>
    <property type="match status" value="1"/>
</dbReference>
<feature type="compositionally biased region" description="Low complexity" evidence="12">
    <location>
        <begin position="1"/>
        <end position="18"/>
    </location>
</feature>
<dbReference type="GO" id="GO:0003924">
    <property type="term" value="F:GTPase activity"/>
    <property type="evidence" value="ECO:0007669"/>
    <property type="project" value="UniProtKB-ARBA"/>
</dbReference>
<keyword evidence="2 11" id="KW-0479">Metal-binding</keyword>
<dbReference type="InterPro" id="IPR027417">
    <property type="entry name" value="P-loop_NTPase"/>
</dbReference>
<keyword evidence="6" id="KW-0106">Calcium</keyword>
<dbReference type="FunFam" id="1.10.400.10:FF:000005">
    <property type="entry name" value="Extra-large guanine nucleotide-binding protein 3"/>
    <property type="match status" value="1"/>
</dbReference>
<feature type="binding site" evidence="11">
    <location>
        <position position="678"/>
    </location>
    <ligand>
        <name>Mg(2+)</name>
        <dbReference type="ChEBI" id="CHEBI:18420"/>
    </ligand>
</feature>
<keyword evidence="7" id="KW-0342">GTP-binding</keyword>
<evidence type="ECO:0000256" key="3">
    <source>
        <dbReference type="ARBA" id="ARBA00022741"/>
    </source>
</evidence>
<proteinExistence type="inferred from homology"/>
<keyword evidence="8" id="KW-0807">Transducer</keyword>
<dbReference type="GO" id="GO:0008270">
    <property type="term" value="F:zinc ion binding"/>
    <property type="evidence" value="ECO:0007669"/>
    <property type="project" value="UniProtKB-KW"/>
</dbReference>
<dbReference type="InterPro" id="IPR011011">
    <property type="entry name" value="Znf_FYVE_PHD"/>
</dbReference>
<feature type="region of interest" description="Disordered" evidence="12">
    <location>
        <begin position="1"/>
        <end position="21"/>
    </location>
</feature>
<reference evidence="14" key="1">
    <citation type="submission" date="2024-07" db="EMBL/GenBank/DDBJ databases">
        <title>Two chromosome-level genome assemblies of Korean endemic species Abeliophyllum distichum and Forsythia ovata (Oleaceae).</title>
        <authorList>
            <person name="Jang H."/>
        </authorList>
    </citation>
    <scope>NUCLEOTIDE SEQUENCE [LARGE SCALE GENOMIC DNA]</scope>
</reference>
<dbReference type="SMART" id="SM00275">
    <property type="entry name" value="G_alpha"/>
    <property type="match status" value="1"/>
</dbReference>
<evidence type="ECO:0000313" key="13">
    <source>
        <dbReference type="EMBL" id="KAL2477060.1"/>
    </source>
</evidence>
<dbReference type="InterPro" id="IPR001019">
    <property type="entry name" value="Gprotein_alpha_su"/>
</dbReference>
<evidence type="ECO:0000256" key="11">
    <source>
        <dbReference type="PIRSR" id="PIRSR601019-2"/>
    </source>
</evidence>
<evidence type="ECO:0000256" key="10">
    <source>
        <dbReference type="ARBA" id="ARBA00060880"/>
    </source>
</evidence>
<dbReference type="EMBL" id="JBFOLJ010000014">
    <property type="protein sequence ID" value="KAL2477060.1"/>
    <property type="molecule type" value="Genomic_DNA"/>
</dbReference>
<dbReference type="Gene3D" id="3.40.50.300">
    <property type="entry name" value="P-loop containing nucleotide triphosphate hydrolases"/>
    <property type="match status" value="1"/>
</dbReference>
<dbReference type="SUPFAM" id="SSF47895">
    <property type="entry name" value="Transducin (alpha subunit), insertion domain"/>
    <property type="match status" value="1"/>
</dbReference>
<dbReference type="Proteomes" id="UP001604277">
    <property type="component" value="Unassembled WGS sequence"/>
</dbReference>